<evidence type="ECO:0000313" key="2">
    <source>
        <dbReference type="EMBL" id="KOS16955.1"/>
    </source>
</evidence>
<comment type="caution">
    <text evidence="2">The sequence shown here is derived from an EMBL/GenBank/DDBJ whole genome shotgun (WGS) entry which is preliminary data.</text>
</comment>
<evidence type="ECO:0000313" key="3">
    <source>
        <dbReference type="Proteomes" id="UP000053831"/>
    </source>
</evidence>
<dbReference type="EMBL" id="LGSR01000029">
    <property type="protein sequence ID" value="KOS16955.1"/>
    <property type="molecule type" value="Genomic_DNA"/>
</dbReference>
<protein>
    <submittedName>
        <fullName evidence="2">Uncharacterized protein</fullName>
    </submittedName>
</protein>
<organism evidence="2 3">
    <name type="scientific">Escovopsis weberi</name>
    <dbReference type="NCBI Taxonomy" id="150374"/>
    <lineage>
        <taxon>Eukaryota</taxon>
        <taxon>Fungi</taxon>
        <taxon>Dikarya</taxon>
        <taxon>Ascomycota</taxon>
        <taxon>Pezizomycotina</taxon>
        <taxon>Sordariomycetes</taxon>
        <taxon>Hypocreomycetidae</taxon>
        <taxon>Hypocreales</taxon>
        <taxon>Hypocreaceae</taxon>
        <taxon>Escovopsis</taxon>
    </lineage>
</organism>
<dbReference type="OrthoDB" id="66095at2759"/>
<dbReference type="AlphaFoldDB" id="A0A0M9VRX8"/>
<feature type="region of interest" description="Disordered" evidence="1">
    <location>
        <begin position="1"/>
        <end position="21"/>
    </location>
</feature>
<dbReference type="STRING" id="150374.A0A0M9VRX8"/>
<keyword evidence="3" id="KW-1185">Reference proteome</keyword>
<name>A0A0M9VRX8_ESCWE</name>
<accession>A0A0M9VRX8</accession>
<gene>
    <name evidence="2" type="ORF">ESCO_004925</name>
</gene>
<sequence>MAEIPTTTDVHSRRNPSAKEHPTLPYRGDVWPCDDCCFFKPSPIDIEVVRAMLIKARRLPPHVLDMVFDFAEYWAHSTTVLRTLPHVYGSDVSENSFLLRSYPVGLVNLGGDEDAVPIKEVSYISSRVTLRPLGRRHEAATFARLAKYPTPRLMSPVRKVVFSVRSKDQGWGGVDSTSWTWFDAGLEMFDADHTGGEGRSGAASEWAPLSLGALRSVHPEPQPIQPDGLQYHYVCPLSPEDGYLVVRNRLKEREWRNHVITWSYLDDIDPCSEAGVKLEEEGRGRATGNGKFVRDLRLGDVVTLWGKARFPGWANHIMEARIDIFWAI</sequence>
<proteinExistence type="predicted"/>
<reference evidence="2 3" key="1">
    <citation type="submission" date="2015-07" db="EMBL/GenBank/DDBJ databases">
        <title>The genome of the fungus Escovopsis weberi, a specialized disease agent of ant agriculture.</title>
        <authorList>
            <person name="de Man T.J."/>
            <person name="Stajich J.E."/>
            <person name="Kubicek C.P."/>
            <person name="Chenthamara K."/>
            <person name="Atanasova L."/>
            <person name="Druzhinina I.S."/>
            <person name="Birnbaum S."/>
            <person name="Barribeau S.M."/>
            <person name="Teiling C."/>
            <person name="Suen G."/>
            <person name="Currie C."/>
            <person name="Gerardo N.M."/>
        </authorList>
    </citation>
    <scope>NUCLEOTIDE SEQUENCE [LARGE SCALE GENOMIC DNA]</scope>
</reference>
<dbReference type="Proteomes" id="UP000053831">
    <property type="component" value="Unassembled WGS sequence"/>
</dbReference>
<evidence type="ECO:0000256" key="1">
    <source>
        <dbReference type="SAM" id="MobiDB-lite"/>
    </source>
</evidence>